<dbReference type="EMBL" id="QUMU01000007">
    <property type="protein sequence ID" value="REG29614.1"/>
    <property type="molecule type" value="Genomic_DNA"/>
</dbReference>
<keyword evidence="1" id="KW-0732">Signal</keyword>
<keyword evidence="3" id="KW-0540">Nuclease</keyword>
<dbReference type="InterPro" id="IPR036691">
    <property type="entry name" value="Endo/exonu/phosph_ase_sf"/>
</dbReference>
<dbReference type="AlphaFoldDB" id="A0AAC8QIS4"/>
<evidence type="ECO:0000313" key="3">
    <source>
        <dbReference type="EMBL" id="AKJ07865.1"/>
    </source>
</evidence>
<dbReference type="PROSITE" id="PS51257">
    <property type="entry name" value="PROKAR_LIPOPROTEIN"/>
    <property type="match status" value="1"/>
</dbReference>
<dbReference type="Proteomes" id="UP000256345">
    <property type="component" value="Unassembled WGS sequence"/>
</dbReference>
<gene>
    <name evidence="3" type="ORF">AA314_09491</name>
    <name evidence="4" type="ORF">ATI61_107310</name>
</gene>
<dbReference type="KEGG" id="age:AA314_09491"/>
<feature type="chain" id="PRO_5042188907" evidence="1">
    <location>
        <begin position="18"/>
        <end position="318"/>
    </location>
</feature>
<dbReference type="GO" id="GO:0016787">
    <property type="term" value="F:hydrolase activity"/>
    <property type="evidence" value="ECO:0007669"/>
    <property type="project" value="UniProtKB-KW"/>
</dbReference>
<keyword evidence="3" id="KW-0255">Endonuclease</keyword>
<protein>
    <submittedName>
        <fullName evidence="4">Endonuclease/exonuclease/phosphatase family metal-dependent hydrolase</fullName>
    </submittedName>
    <submittedName>
        <fullName evidence="3">Endonuclease/exonuclease/phosphatase family protein</fullName>
    </submittedName>
</protein>
<evidence type="ECO:0000259" key="2">
    <source>
        <dbReference type="Pfam" id="PF03372"/>
    </source>
</evidence>
<name>A0AAC8QIS4_9BACT</name>
<keyword evidence="4" id="KW-0378">Hydrolase</keyword>
<dbReference type="GO" id="GO:0004519">
    <property type="term" value="F:endonuclease activity"/>
    <property type="evidence" value="ECO:0007669"/>
    <property type="project" value="UniProtKB-KW"/>
</dbReference>
<proteinExistence type="predicted"/>
<evidence type="ECO:0000313" key="4">
    <source>
        <dbReference type="EMBL" id="REG29614.1"/>
    </source>
</evidence>
<keyword evidence="6" id="KW-1185">Reference proteome</keyword>
<evidence type="ECO:0000313" key="5">
    <source>
        <dbReference type="Proteomes" id="UP000035579"/>
    </source>
</evidence>
<evidence type="ECO:0000313" key="6">
    <source>
        <dbReference type="Proteomes" id="UP000256345"/>
    </source>
</evidence>
<feature type="domain" description="Endonuclease/exonuclease/phosphatase" evidence="2">
    <location>
        <begin position="53"/>
        <end position="309"/>
    </location>
</feature>
<reference evidence="3 5" key="1">
    <citation type="submission" date="2015-05" db="EMBL/GenBank/DDBJ databases">
        <title>Genome assembly of Archangium gephyra DSM 2261.</title>
        <authorList>
            <person name="Sharma G."/>
            <person name="Subramanian S."/>
        </authorList>
    </citation>
    <scope>NUCLEOTIDE SEQUENCE [LARGE SCALE GENOMIC DNA]</scope>
    <source>
        <strain evidence="3 5">DSM 2261</strain>
    </source>
</reference>
<accession>A0AAC8QIS4</accession>
<dbReference type="EMBL" id="CP011509">
    <property type="protein sequence ID" value="AKJ07865.1"/>
    <property type="molecule type" value="Genomic_DNA"/>
</dbReference>
<dbReference type="Pfam" id="PF03372">
    <property type="entry name" value="Exo_endo_phos"/>
    <property type="match status" value="1"/>
</dbReference>
<sequence length="318" mass="34418">MNRLRLSLLLLGSLAAACGGTPEELESESGLATREDAVTIPARGTATTLDFGNWNLEWFGSTSNGPTNESLQLSNARDVINGADLDIWGLEEVVSVTSFNSLVSQLPGYAGLLASASTVTSGSTYYSSSEQKVGIVYKTSVASVLSARVILTAYDYDFAGRPPLEVKLRVNLNGRTGDIVVIVLHAKAFNDTTSWQRRYNASVALKSYLDSTYPTTKVMVFGDWNDDVDTSITSGKASPYKNFVDDSLDYTFPTKALTDAGLSTTASYPDAIDHQLVTNELKATYVSGSVQAYRVDSYISSYSSTTSDHFPVLSRYTW</sequence>
<evidence type="ECO:0000256" key="1">
    <source>
        <dbReference type="SAM" id="SignalP"/>
    </source>
</evidence>
<dbReference type="Gene3D" id="3.60.10.10">
    <property type="entry name" value="Endonuclease/exonuclease/phosphatase"/>
    <property type="match status" value="1"/>
</dbReference>
<feature type="signal peptide" evidence="1">
    <location>
        <begin position="1"/>
        <end position="17"/>
    </location>
</feature>
<dbReference type="SUPFAM" id="SSF56219">
    <property type="entry name" value="DNase I-like"/>
    <property type="match status" value="1"/>
</dbReference>
<dbReference type="Proteomes" id="UP000035579">
    <property type="component" value="Chromosome"/>
</dbReference>
<reference evidence="4 6" key="2">
    <citation type="submission" date="2018-08" db="EMBL/GenBank/DDBJ databases">
        <title>Genomic Encyclopedia of Archaeal and Bacterial Type Strains, Phase II (KMG-II): from individual species to whole genera.</title>
        <authorList>
            <person name="Goeker M."/>
        </authorList>
    </citation>
    <scope>NUCLEOTIDE SEQUENCE [LARGE SCALE GENOMIC DNA]</scope>
    <source>
        <strain evidence="4 6">DSM 2261</strain>
    </source>
</reference>
<organism evidence="3 5">
    <name type="scientific">Archangium gephyra</name>
    <dbReference type="NCBI Taxonomy" id="48"/>
    <lineage>
        <taxon>Bacteria</taxon>
        <taxon>Pseudomonadati</taxon>
        <taxon>Myxococcota</taxon>
        <taxon>Myxococcia</taxon>
        <taxon>Myxococcales</taxon>
        <taxon>Cystobacterineae</taxon>
        <taxon>Archangiaceae</taxon>
        <taxon>Archangium</taxon>
    </lineage>
</organism>
<dbReference type="RefSeq" id="WP_047860780.1">
    <property type="nucleotide sequence ID" value="NZ_CP011509.1"/>
</dbReference>
<dbReference type="InterPro" id="IPR005135">
    <property type="entry name" value="Endo/exonuclease/phosphatase"/>
</dbReference>